<organism evidence="2">
    <name type="scientific">hydrothermal vent metagenome</name>
    <dbReference type="NCBI Taxonomy" id="652676"/>
    <lineage>
        <taxon>unclassified sequences</taxon>
        <taxon>metagenomes</taxon>
        <taxon>ecological metagenomes</taxon>
    </lineage>
</organism>
<evidence type="ECO:0000259" key="1">
    <source>
        <dbReference type="Pfam" id="PF09862"/>
    </source>
</evidence>
<accession>A0A1W1CUE4</accession>
<dbReference type="Pfam" id="PF09862">
    <property type="entry name" value="DUF2089"/>
    <property type="match status" value="1"/>
</dbReference>
<dbReference type="EMBL" id="FPHI01000044">
    <property type="protein sequence ID" value="SFV69424.1"/>
    <property type="molecule type" value="Genomic_DNA"/>
</dbReference>
<protein>
    <recommendedName>
        <fullName evidence="1">DUF2089 domain-containing protein</fullName>
    </recommendedName>
</protein>
<dbReference type="AlphaFoldDB" id="A0A1W1CUE4"/>
<evidence type="ECO:0000313" key="2">
    <source>
        <dbReference type="EMBL" id="SFV69424.1"/>
    </source>
</evidence>
<feature type="domain" description="DUF2089" evidence="1">
    <location>
        <begin position="3"/>
        <end position="32"/>
    </location>
</feature>
<reference evidence="2" key="1">
    <citation type="submission" date="2016-10" db="EMBL/GenBank/DDBJ databases">
        <authorList>
            <person name="de Groot N.N."/>
        </authorList>
    </citation>
    <scope>NUCLEOTIDE SEQUENCE</scope>
</reference>
<name>A0A1W1CUE4_9ZZZZ</name>
<sequence length="70" mass="7931">MHGGNLKEMAEALDVSYPTLKKRLLELSNALHKQKHEDKQSIEEILQAMETGEMTAQEGIKLIREINGEL</sequence>
<dbReference type="InterPro" id="IPR018658">
    <property type="entry name" value="DUF2089"/>
</dbReference>
<proteinExistence type="predicted"/>
<gene>
    <name evidence="2" type="ORF">MNB_SV-3-541</name>
</gene>